<dbReference type="AlphaFoldDB" id="A0A0P7C3B7"/>
<sequence>MKRPENLDRLRTEEFDICVIGAGASGSGVTLDATLRGFKVALIDRSDFCSETSSRSTKLIHGGVRYLEQAFKKLDFAQLKQVNHGLHERKTLLKLAPHLAKPLALITPVFSWFEGLYYSIGLKIYGLIAGDDGMPKAKWLNKKETFQRIPGLTRSLHSSIMYYDGQFDDSRFTVAMVQSAVKEGAAAANYVELKKFRKNASGKIHKAVVSDLISNQEFSISAKLFVNCTGPYADHVRLMADPAEELRMRPAKGVHIVFPSSYLQSKDAMLIPETKDGRVVFVKPLDDEVMVGTTDTAYHDLANEPVLEEQEVDYLLETLEPFIEKMPQRADIKAGFAGIRPLLAPKSSNRKDTKSLLRDHEVEYDQNSGLISLLGGKWTTYRVMAKDTVDYAAELLRNSVPCQTDSHVLVGAQQKDFNAIEFSKKALETGISEEQVTHLLDKYGDQAEEVLKLFSESKDYSNPIIEGYPFLKAEVVYTLRNEMVTKLRDFLSRRIRLEISDWEGSIKAAERIAPILQKELGWSEEQTLIEVAEYVKLIEGFKEKAGL</sequence>
<feature type="domain" description="Alpha-glycerophosphate oxidase C-terminal" evidence="7">
    <location>
        <begin position="402"/>
        <end position="526"/>
    </location>
</feature>
<evidence type="ECO:0000259" key="7">
    <source>
        <dbReference type="Pfam" id="PF16901"/>
    </source>
</evidence>
<dbReference type="InterPro" id="IPR036188">
    <property type="entry name" value="FAD/NAD-bd_sf"/>
</dbReference>
<dbReference type="STRING" id="1605367.AFM12_00300"/>
<dbReference type="EMBL" id="LGTQ01000005">
    <property type="protein sequence ID" value="KPM49128.1"/>
    <property type="molecule type" value="Genomic_DNA"/>
</dbReference>
<proteinExistence type="inferred from homology"/>
<comment type="caution">
    <text evidence="8">The sequence shown here is derived from an EMBL/GenBank/DDBJ whole genome shotgun (WGS) entry which is preliminary data.</text>
</comment>
<comment type="similarity">
    <text evidence="2">Belongs to the FAD-dependent glycerol-3-phosphate dehydrogenase family.</text>
</comment>
<comment type="cofactor">
    <cofactor evidence="1">
        <name>FAD</name>
        <dbReference type="ChEBI" id="CHEBI:57692"/>
    </cofactor>
</comment>
<dbReference type="OrthoDB" id="9766796at2"/>
<dbReference type="InterPro" id="IPR038299">
    <property type="entry name" value="DAO_C_sf"/>
</dbReference>
<dbReference type="PRINTS" id="PR01001">
    <property type="entry name" value="FADG3PDH"/>
</dbReference>
<dbReference type="Gene3D" id="1.10.8.870">
    <property type="entry name" value="Alpha-glycerophosphate oxidase, cap domain"/>
    <property type="match status" value="1"/>
</dbReference>
<dbReference type="Pfam" id="PF16901">
    <property type="entry name" value="DAO_C"/>
    <property type="match status" value="1"/>
</dbReference>
<dbReference type="GO" id="GO:0006072">
    <property type="term" value="P:glycerol-3-phosphate metabolic process"/>
    <property type="evidence" value="ECO:0007669"/>
    <property type="project" value="InterPro"/>
</dbReference>
<reference evidence="8 9" key="1">
    <citation type="submission" date="2015-07" db="EMBL/GenBank/DDBJ databases">
        <title>The draft genome sequence of Leadbetterella sp. JN14-9.</title>
        <authorList>
            <person name="Liu Y."/>
            <person name="Du J."/>
            <person name="Shao Z."/>
        </authorList>
    </citation>
    <scope>NUCLEOTIDE SEQUENCE [LARGE SCALE GENOMIC DNA]</scope>
    <source>
        <strain evidence="8 9">JN14-9</strain>
    </source>
</reference>
<evidence type="ECO:0000256" key="4">
    <source>
        <dbReference type="ARBA" id="ARBA00022827"/>
    </source>
</evidence>
<feature type="domain" description="FAD dependent oxidoreductase" evidence="6">
    <location>
        <begin position="16"/>
        <end position="347"/>
    </location>
</feature>
<evidence type="ECO:0000313" key="9">
    <source>
        <dbReference type="Proteomes" id="UP000050454"/>
    </source>
</evidence>
<dbReference type="InterPro" id="IPR031656">
    <property type="entry name" value="DAO_C"/>
</dbReference>
<evidence type="ECO:0000256" key="3">
    <source>
        <dbReference type="ARBA" id="ARBA00022630"/>
    </source>
</evidence>
<dbReference type="Gene3D" id="3.50.50.60">
    <property type="entry name" value="FAD/NAD(P)-binding domain"/>
    <property type="match status" value="1"/>
</dbReference>
<dbReference type="PROSITE" id="PS00978">
    <property type="entry name" value="FAD_G3PDH_2"/>
    <property type="match status" value="1"/>
</dbReference>
<keyword evidence="5" id="KW-0560">Oxidoreductase</keyword>
<evidence type="ECO:0000259" key="6">
    <source>
        <dbReference type="Pfam" id="PF01266"/>
    </source>
</evidence>
<dbReference type="PANTHER" id="PTHR11985:SF15">
    <property type="entry name" value="GLYCEROL-3-PHOSPHATE DEHYDROGENASE, MITOCHONDRIAL"/>
    <property type="match status" value="1"/>
</dbReference>
<protein>
    <submittedName>
        <fullName evidence="8">FAD-dependent oxidoreductase</fullName>
    </submittedName>
</protein>
<dbReference type="PANTHER" id="PTHR11985">
    <property type="entry name" value="GLYCEROL-3-PHOSPHATE DEHYDROGENASE"/>
    <property type="match status" value="1"/>
</dbReference>
<dbReference type="PATRIC" id="fig|1605367.3.peg.1382"/>
<name>A0A0P7C3B7_9BACT</name>
<keyword evidence="3" id="KW-0285">Flavoprotein</keyword>
<evidence type="ECO:0000256" key="2">
    <source>
        <dbReference type="ARBA" id="ARBA00007330"/>
    </source>
</evidence>
<gene>
    <name evidence="8" type="ORF">AFM12_00300</name>
</gene>
<dbReference type="SUPFAM" id="SSF51905">
    <property type="entry name" value="FAD/NAD(P)-binding domain"/>
    <property type="match status" value="1"/>
</dbReference>
<dbReference type="Proteomes" id="UP000050454">
    <property type="component" value="Unassembled WGS sequence"/>
</dbReference>
<evidence type="ECO:0000256" key="1">
    <source>
        <dbReference type="ARBA" id="ARBA00001974"/>
    </source>
</evidence>
<evidence type="ECO:0000313" key="8">
    <source>
        <dbReference type="EMBL" id="KPM49128.1"/>
    </source>
</evidence>
<organism evidence="8 9">
    <name type="scientific">Jiulongibacter sediminis</name>
    <dbReference type="NCBI Taxonomy" id="1605367"/>
    <lineage>
        <taxon>Bacteria</taxon>
        <taxon>Pseudomonadati</taxon>
        <taxon>Bacteroidota</taxon>
        <taxon>Cytophagia</taxon>
        <taxon>Cytophagales</taxon>
        <taxon>Leadbetterellaceae</taxon>
        <taxon>Jiulongibacter</taxon>
    </lineage>
</organism>
<accession>A0A0P7C3B7</accession>
<dbReference type="Gene3D" id="3.30.9.10">
    <property type="entry name" value="D-Amino Acid Oxidase, subunit A, domain 2"/>
    <property type="match status" value="1"/>
</dbReference>
<dbReference type="RefSeq" id="WP_055143021.1">
    <property type="nucleotide sequence ID" value="NZ_JXSZ01000005.1"/>
</dbReference>
<dbReference type="InterPro" id="IPR006076">
    <property type="entry name" value="FAD-dep_OxRdtase"/>
</dbReference>
<dbReference type="Pfam" id="PF01266">
    <property type="entry name" value="DAO"/>
    <property type="match status" value="1"/>
</dbReference>
<dbReference type="InterPro" id="IPR000447">
    <property type="entry name" value="G3P_DH_FAD-dep"/>
</dbReference>
<dbReference type="SUPFAM" id="SSF54373">
    <property type="entry name" value="FAD-linked reductases, C-terminal domain"/>
    <property type="match status" value="1"/>
</dbReference>
<evidence type="ECO:0000256" key="5">
    <source>
        <dbReference type="ARBA" id="ARBA00023002"/>
    </source>
</evidence>
<keyword evidence="9" id="KW-1185">Reference proteome</keyword>
<keyword evidence="4" id="KW-0274">FAD</keyword>
<dbReference type="GO" id="GO:0004368">
    <property type="term" value="F:glycerol-3-phosphate dehydrogenase (quinone) activity"/>
    <property type="evidence" value="ECO:0007669"/>
    <property type="project" value="InterPro"/>
</dbReference>